<dbReference type="EMBL" id="JAACXV010000049">
    <property type="protein sequence ID" value="KAF7285646.1"/>
    <property type="molecule type" value="Genomic_DNA"/>
</dbReference>
<evidence type="ECO:0000313" key="2">
    <source>
        <dbReference type="Proteomes" id="UP000625711"/>
    </source>
</evidence>
<gene>
    <name evidence="1" type="ORF">GWI33_010298</name>
</gene>
<evidence type="ECO:0000313" key="1">
    <source>
        <dbReference type="EMBL" id="KAF7285646.1"/>
    </source>
</evidence>
<protein>
    <submittedName>
        <fullName evidence="1">Uncharacterized protein</fullName>
    </submittedName>
</protein>
<reference evidence="1" key="1">
    <citation type="submission" date="2020-08" db="EMBL/GenBank/DDBJ databases">
        <title>Genome sequencing and assembly of the red palm weevil Rhynchophorus ferrugineus.</title>
        <authorList>
            <person name="Dias G.B."/>
            <person name="Bergman C.M."/>
            <person name="Manee M."/>
        </authorList>
    </citation>
    <scope>NUCLEOTIDE SEQUENCE</scope>
    <source>
        <strain evidence="1">AA-2017</strain>
        <tissue evidence="1">Whole larva</tissue>
    </source>
</reference>
<dbReference type="Proteomes" id="UP000625711">
    <property type="component" value="Unassembled WGS sequence"/>
</dbReference>
<accession>A0A834MKF9</accession>
<name>A0A834MKF9_RHYFE</name>
<comment type="caution">
    <text evidence="1">The sequence shown here is derived from an EMBL/GenBank/DDBJ whole genome shotgun (WGS) entry which is preliminary data.</text>
</comment>
<sequence>MLFIGVVFREGHYAGDTAVPPIGDAGRASGTCRCGRPLGLGGLLPPPSPPVGPIVLGSEGDVVSKSSAICNCLVSGSSQDAVGYTHFYVRSTRSEAMIEHKFSEK</sequence>
<keyword evidence="2" id="KW-1185">Reference proteome</keyword>
<dbReference type="AlphaFoldDB" id="A0A834MKF9"/>
<proteinExistence type="predicted"/>
<organism evidence="1 2">
    <name type="scientific">Rhynchophorus ferrugineus</name>
    <name type="common">Red palm weevil</name>
    <name type="synonym">Curculio ferrugineus</name>
    <dbReference type="NCBI Taxonomy" id="354439"/>
    <lineage>
        <taxon>Eukaryota</taxon>
        <taxon>Metazoa</taxon>
        <taxon>Ecdysozoa</taxon>
        <taxon>Arthropoda</taxon>
        <taxon>Hexapoda</taxon>
        <taxon>Insecta</taxon>
        <taxon>Pterygota</taxon>
        <taxon>Neoptera</taxon>
        <taxon>Endopterygota</taxon>
        <taxon>Coleoptera</taxon>
        <taxon>Polyphaga</taxon>
        <taxon>Cucujiformia</taxon>
        <taxon>Curculionidae</taxon>
        <taxon>Dryophthorinae</taxon>
        <taxon>Rhynchophorus</taxon>
    </lineage>
</organism>